<dbReference type="EMBL" id="JAPFFF010000008">
    <property type="protein sequence ID" value="KAK8885201.1"/>
    <property type="molecule type" value="Genomic_DNA"/>
</dbReference>
<name>A0ABR2K367_9EUKA</name>
<gene>
    <name evidence="1" type="ORF">M9Y10_044330</name>
</gene>
<evidence type="ECO:0000313" key="2">
    <source>
        <dbReference type="Proteomes" id="UP001470230"/>
    </source>
</evidence>
<proteinExistence type="predicted"/>
<sequence length="162" mass="19100">MDNFNHIYRNNISLMKSAKHKVKDGKPHKKARVARFITSNFYFLYSNKIMNFPYINNPQPIPQPVSHRTHIPKQQHNDKKDEIYFHQMTHRMENIPMSESNYTNKNLEQNTEINDEPTLEVETINKPLPDCARDIIPKTFDIVKRGSLPSIVFHNNKISILD</sequence>
<dbReference type="Proteomes" id="UP001470230">
    <property type="component" value="Unassembled WGS sequence"/>
</dbReference>
<evidence type="ECO:0000313" key="1">
    <source>
        <dbReference type="EMBL" id="KAK8885201.1"/>
    </source>
</evidence>
<comment type="caution">
    <text evidence="1">The sequence shown here is derived from an EMBL/GenBank/DDBJ whole genome shotgun (WGS) entry which is preliminary data.</text>
</comment>
<keyword evidence="2" id="KW-1185">Reference proteome</keyword>
<protein>
    <submittedName>
        <fullName evidence="1">Uncharacterized protein</fullName>
    </submittedName>
</protein>
<organism evidence="1 2">
    <name type="scientific">Tritrichomonas musculus</name>
    <dbReference type="NCBI Taxonomy" id="1915356"/>
    <lineage>
        <taxon>Eukaryota</taxon>
        <taxon>Metamonada</taxon>
        <taxon>Parabasalia</taxon>
        <taxon>Tritrichomonadida</taxon>
        <taxon>Tritrichomonadidae</taxon>
        <taxon>Tritrichomonas</taxon>
    </lineage>
</organism>
<reference evidence="1 2" key="1">
    <citation type="submission" date="2024-04" db="EMBL/GenBank/DDBJ databases">
        <title>Tritrichomonas musculus Genome.</title>
        <authorList>
            <person name="Alves-Ferreira E."/>
            <person name="Grigg M."/>
            <person name="Lorenzi H."/>
            <person name="Galac M."/>
        </authorList>
    </citation>
    <scope>NUCLEOTIDE SEQUENCE [LARGE SCALE GENOMIC DNA]</scope>
    <source>
        <strain evidence="1 2">EAF2021</strain>
    </source>
</reference>
<accession>A0ABR2K367</accession>